<evidence type="ECO:0000256" key="9">
    <source>
        <dbReference type="PROSITE-ProRule" id="PRU00042"/>
    </source>
</evidence>
<feature type="compositionally biased region" description="Polar residues" evidence="11">
    <location>
        <begin position="148"/>
        <end position="173"/>
    </location>
</feature>
<dbReference type="SMART" id="SM00355">
    <property type="entry name" value="ZnF_C2H2"/>
    <property type="match status" value="7"/>
</dbReference>
<evidence type="ECO:0000256" key="1">
    <source>
        <dbReference type="ARBA" id="ARBA00022723"/>
    </source>
</evidence>
<feature type="region of interest" description="Disordered" evidence="11">
    <location>
        <begin position="950"/>
        <end position="1063"/>
    </location>
</feature>
<dbReference type="SUPFAM" id="SSF118359">
    <property type="entry name" value="Expressed protein At2g23090/F21P24.15"/>
    <property type="match status" value="1"/>
</dbReference>
<dbReference type="FunFam" id="3.30.160.60:FF:001485">
    <property type="entry name" value="Krueppel-related zinc finger protein"/>
    <property type="match status" value="1"/>
</dbReference>
<evidence type="ECO:0000256" key="8">
    <source>
        <dbReference type="ARBA" id="ARBA00023242"/>
    </source>
</evidence>
<feature type="region of interest" description="Disordered" evidence="11">
    <location>
        <begin position="148"/>
        <end position="181"/>
    </location>
</feature>
<evidence type="ECO:0000256" key="4">
    <source>
        <dbReference type="ARBA" id="ARBA00022833"/>
    </source>
</evidence>
<keyword evidence="3 9" id="KW-0863">Zinc-finger</keyword>
<dbReference type="PANTHER" id="PTHR35391">
    <property type="entry name" value="C2H2-TYPE DOMAIN-CONTAINING PROTEIN-RELATED"/>
    <property type="match status" value="1"/>
</dbReference>
<dbReference type="Proteomes" id="UP001172673">
    <property type="component" value="Unassembled WGS sequence"/>
</dbReference>
<feature type="region of interest" description="Disordered" evidence="11">
    <location>
        <begin position="1"/>
        <end position="29"/>
    </location>
</feature>
<feature type="region of interest" description="Disordered" evidence="11">
    <location>
        <begin position="410"/>
        <end position="446"/>
    </location>
</feature>
<proteinExistence type="predicted"/>
<dbReference type="InterPro" id="IPR013083">
    <property type="entry name" value="Znf_RING/FYVE/PHD"/>
</dbReference>
<dbReference type="PROSITE" id="PS50157">
    <property type="entry name" value="ZINC_FINGER_C2H2_2"/>
    <property type="match status" value="3"/>
</dbReference>
<keyword evidence="1" id="KW-0479">Metal-binding</keyword>
<dbReference type="Pfam" id="PF00096">
    <property type="entry name" value="zf-C2H2"/>
    <property type="match status" value="2"/>
</dbReference>
<feature type="region of interest" description="Disordered" evidence="11">
    <location>
        <begin position="1077"/>
        <end position="1098"/>
    </location>
</feature>
<dbReference type="InterPro" id="IPR013087">
    <property type="entry name" value="Znf_C2H2_type"/>
</dbReference>
<dbReference type="GO" id="GO:0008270">
    <property type="term" value="F:zinc ion binding"/>
    <property type="evidence" value="ECO:0007669"/>
    <property type="project" value="UniProtKB-KW"/>
</dbReference>
<evidence type="ECO:0000256" key="2">
    <source>
        <dbReference type="ARBA" id="ARBA00022737"/>
    </source>
</evidence>
<feature type="domain" description="C2H2-type" evidence="12">
    <location>
        <begin position="704"/>
        <end position="734"/>
    </location>
</feature>
<sequence>MVLDESDTDGEASSTTENEGPSDGAQAERTVEAHCLRPVISYVDLLMDLCPTLEQTYNDMHKGSSRRPQGLLHDAISVTPAALPYINNVKDKFPRAVQELVRRLGEANWQRHERLRSIQAHGPSSEPVIIRDAKSLFRPVSQFQDSALGSSIRTQSQRAESNASHSSFVSSTADQEKGHFRVPPLPKGASYEETFVCPYCCGAVSKIKNRIDWKLHVFGDLNAYICTSGSCSLVTFPSRKSWYEHEKTAHLTIRSLQCQLCVKTFENSDDFLRHADSAHGMTLDTVNLKTAALSVATVSRLKQVETLICPLCLEGGWFKHREYSTHLGRHLEEIALAALPPGNDDEEDADSDMEVLSEISHEDEHIARPNNYMAHSMEDYEHQIVQPNNSAPLGTHAPSMHEREISAVPMSPQSSQGGWASTTSPDTAEPGRTFGQGYRGASRMSVMRSEDIKKKNIKFNIPAERNINNIDTLIAHTSDKEEKEELKQQKRLLLNRQAALDSRMRKKQNAEKVRENMLAAQTAEEAETLAAECSICGMRFQDPDTFGEHMQTKHPPLDRKDLEHLRQSQDFRPKLNNSNQEEEEVQHRLSAVPATSTKPEIGETWMDRFDPRTQGSPNGHRVHRHSNSIHVATRAGTAVQPSTPGQKHKCPHCDLEFTRHHNLKSHLLTHSQEKPYVCSTCSARFRRLNNLKRHTKLHTGERSHSCPACGRKFSRAAALARHSEGPGGCAGRRATLGSDNEEGLDHRDIALKDPPYALPSQEPIFQTEEQYTIKCICEFADDDGNTVCCPKCDTWQHIICYYPENQQMPDEHCCDDCFPCGLDKTKATERQRSRREFLEAEHRENKRPRSIKAGEEKQRNMQRLEELVEVATKSNIATQELSAAFNHAKDALRSTNPNSPIKPSSYSSRSREAWLRADEFLQHESDEPGNASESVAGTLRALKDYDQVDSDREADSVSALAEASKQASPKKQFTTRPAPREQGRGLKLKPSHGYEEDDEERSSVLQSLASPDTRVEERKPVTTDTSSPTQEISANDSSCQWRDSVQEQSGELDIRAEDTAKDDKALANLQKTLKSIQEERASNEATGRRRITRSSDRY</sequence>
<reference evidence="13" key="1">
    <citation type="submission" date="2022-10" db="EMBL/GenBank/DDBJ databases">
        <title>Culturing micro-colonial fungi from biological soil crusts in the Mojave desert and describing Neophaeococcomyces mojavensis, and introducing the new genera and species Taxawa tesnikishii.</title>
        <authorList>
            <person name="Kurbessoian T."/>
            <person name="Stajich J.E."/>
        </authorList>
    </citation>
    <scope>NUCLEOTIDE SEQUENCE</scope>
    <source>
        <strain evidence="13">TK_41</strain>
    </source>
</reference>
<evidence type="ECO:0000259" key="12">
    <source>
        <dbReference type="PROSITE" id="PS50157"/>
    </source>
</evidence>
<dbReference type="InterPro" id="IPR036236">
    <property type="entry name" value="Znf_C2H2_sf"/>
</dbReference>
<dbReference type="PROSITE" id="PS00028">
    <property type="entry name" value="ZINC_FINGER_C2H2_1"/>
    <property type="match status" value="4"/>
</dbReference>
<protein>
    <recommendedName>
        <fullName evidence="12">C2H2-type domain-containing protein</fullName>
    </recommendedName>
</protein>
<name>A0AA38X3M3_9EURO</name>
<keyword evidence="10" id="KW-0175">Coiled coil</keyword>
<feature type="compositionally biased region" description="Basic and acidic residues" evidence="11">
    <location>
        <begin position="1052"/>
        <end position="1063"/>
    </location>
</feature>
<dbReference type="Pfam" id="PF26082">
    <property type="entry name" value="zf-C2H2_AcuF"/>
    <property type="match status" value="1"/>
</dbReference>
<feature type="region of interest" description="Disordered" evidence="11">
    <location>
        <begin position="831"/>
        <end position="858"/>
    </location>
</feature>
<evidence type="ECO:0000256" key="3">
    <source>
        <dbReference type="ARBA" id="ARBA00022771"/>
    </source>
</evidence>
<feature type="compositionally biased region" description="Acidic residues" evidence="11">
    <location>
        <begin position="1"/>
        <end position="10"/>
    </location>
</feature>
<keyword evidence="4" id="KW-0862">Zinc</keyword>
<feature type="domain" description="C2H2-type" evidence="12">
    <location>
        <begin position="648"/>
        <end position="675"/>
    </location>
</feature>
<comment type="caution">
    <text evidence="13">The sequence shown here is derived from an EMBL/GenBank/DDBJ whole genome shotgun (WGS) entry which is preliminary data.</text>
</comment>
<dbReference type="InterPro" id="IPR011011">
    <property type="entry name" value="Znf_FYVE_PHD"/>
</dbReference>
<feature type="compositionally biased region" description="Polar residues" evidence="11">
    <location>
        <begin position="965"/>
        <end position="975"/>
    </location>
</feature>
<keyword evidence="6" id="KW-0238">DNA-binding</keyword>
<feature type="compositionally biased region" description="Polar residues" evidence="11">
    <location>
        <begin position="1022"/>
        <end position="1049"/>
    </location>
</feature>
<evidence type="ECO:0000313" key="14">
    <source>
        <dbReference type="Proteomes" id="UP001172673"/>
    </source>
</evidence>
<feature type="compositionally biased region" description="Basic and acidic residues" evidence="11">
    <location>
        <begin position="831"/>
        <end position="844"/>
    </location>
</feature>
<keyword evidence="8" id="KW-0539">Nucleus</keyword>
<dbReference type="Gene3D" id="3.30.40.10">
    <property type="entry name" value="Zinc/RING finger domain, C3HC4 (zinc finger)"/>
    <property type="match status" value="1"/>
</dbReference>
<dbReference type="InterPro" id="IPR058925">
    <property type="entry name" value="zf-C2H2_AcuF"/>
</dbReference>
<evidence type="ECO:0000256" key="11">
    <source>
        <dbReference type="SAM" id="MobiDB-lite"/>
    </source>
</evidence>
<evidence type="ECO:0000256" key="10">
    <source>
        <dbReference type="SAM" id="Coils"/>
    </source>
</evidence>
<accession>A0AA38X3M3</accession>
<dbReference type="AlphaFoldDB" id="A0AA38X3M3"/>
<feature type="domain" description="C2H2-type" evidence="12">
    <location>
        <begin position="676"/>
        <end position="703"/>
    </location>
</feature>
<evidence type="ECO:0000256" key="6">
    <source>
        <dbReference type="ARBA" id="ARBA00023125"/>
    </source>
</evidence>
<keyword evidence="2" id="KW-0677">Repeat</keyword>
<dbReference type="SUPFAM" id="SSF57667">
    <property type="entry name" value="beta-beta-alpha zinc fingers"/>
    <property type="match status" value="2"/>
</dbReference>
<keyword evidence="5" id="KW-0805">Transcription regulation</keyword>
<dbReference type="EMBL" id="JAPDRK010000014">
    <property type="protein sequence ID" value="KAJ9606165.1"/>
    <property type="molecule type" value="Genomic_DNA"/>
</dbReference>
<feature type="compositionally biased region" description="Polar residues" evidence="11">
    <location>
        <begin position="411"/>
        <end position="426"/>
    </location>
</feature>
<gene>
    <name evidence="13" type="ORF">H2200_009126</name>
</gene>
<evidence type="ECO:0000256" key="7">
    <source>
        <dbReference type="ARBA" id="ARBA00023163"/>
    </source>
</evidence>
<evidence type="ECO:0000256" key="5">
    <source>
        <dbReference type="ARBA" id="ARBA00023015"/>
    </source>
</evidence>
<evidence type="ECO:0000313" key="13">
    <source>
        <dbReference type="EMBL" id="KAJ9606165.1"/>
    </source>
</evidence>
<dbReference type="PANTHER" id="PTHR35391:SF7">
    <property type="entry name" value="C2H2-TYPE DOMAIN-CONTAINING PROTEIN"/>
    <property type="match status" value="1"/>
</dbReference>
<dbReference type="Gene3D" id="3.30.160.60">
    <property type="entry name" value="Classic Zinc Finger"/>
    <property type="match status" value="3"/>
</dbReference>
<feature type="region of interest" description="Disordered" evidence="11">
    <location>
        <begin position="570"/>
        <end position="594"/>
    </location>
</feature>
<dbReference type="SUPFAM" id="SSF57903">
    <property type="entry name" value="FYVE/PHD zinc finger"/>
    <property type="match status" value="1"/>
</dbReference>
<dbReference type="GO" id="GO:0003677">
    <property type="term" value="F:DNA binding"/>
    <property type="evidence" value="ECO:0007669"/>
    <property type="project" value="UniProtKB-KW"/>
</dbReference>
<keyword evidence="14" id="KW-1185">Reference proteome</keyword>
<feature type="coiled-coil region" evidence="10">
    <location>
        <begin position="476"/>
        <end position="503"/>
    </location>
</feature>
<organism evidence="13 14">
    <name type="scientific">Cladophialophora chaetospira</name>
    <dbReference type="NCBI Taxonomy" id="386627"/>
    <lineage>
        <taxon>Eukaryota</taxon>
        <taxon>Fungi</taxon>
        <taxon>Dikarya</taxon>
        <taxon>Ascomycota</taxon>
        <taxon>Pezizomycotina</taxon>
        <taxon>Eurotiomycetes</taxon>
        <taxon>Chaetothyriomycetidae</taxon>
        <taxon>Chaetothyriales</taxon>
        <taxon>Herpotrichiellaceae</taxon>
        <taxon>Cladophialophora</taxon>
    </lineage>
</organism>
<keyword evidence="7" id="KW-0804">Transcription</keyword>